<dbReference type="Gene3D" id="3.55.40.20">
    <property type="entry name" value="Iron/manganese superoxide dismutase, C-terminal domain"/>
    <property type="match status" value="1"/>
</dbReference>
<dbReference type="InterPro" id="IPR036324">
    <property type="entry name" value="Mn/Fe_SOD_N_sf"/>
</dbReference>
<dbReference type="InterPro" id="IPR050265">
    <property type="entry name" value="Fe/Mn_Superoxide_Dismutase"/>
</dbReference>
<feature type="domain" description="Manganese/iron superoxide dismutase C-terminal" evidence="5">
    <location>
        <begin position="90"/>
        <end position="190"/>
    </location>
</feature>
<keyword evidence="7" id="KW-1185">Reference proteome</keyword>
<accession>A0ABS4GEJ5</accession>
<evidence type="ECO:0000313" key="7">
    <source>
        <dbReference type="Proteomes" id="UP001519342"/>
    </source>
</evidence>
<dbReference type="RefSeq" id="WP_209511850.1">
    <property type="nucleotide sequence ID" value="NZ_JAGGKS010000005.1"/>
</dbReference>
<evidence type="ECO:0000256" key="2">
    <source>
        <dbReference type="ARBA" id="ARBA00012682"/>
    </source>
</evidence>
<dbReference type="EMBL" id="JAGGKS010000005">
    <property type="protein sequence ID" value="MBP1926120.1"/>
    <property type="molecule type" value="Genomic_DNA"/>
</dbReference>
<dbReference type="SUPFAM" id="SSF54719">
    <property type="entry name" value="Fe,Mn superoxide dismutase (SOD), C-terminal domain"/>
    <property type="match status" value="1"/>
</dbReference>
<organism evidence="6 7">
    <name type="scientific">Sedimentibacter acidaminivorans</name>
    <dbReference type="NCBI Taxonomy" id="913099"/>
    <lineage>
        <taxon>Bacteria</taxon>
        <taxon>Bacillati</taxon>
        <taxon>Bacillota</taxon>
        <taxon>Tissierellia</taxon>
        <taxon>Sedimentibacter</taxon>
    </lineage>
</organism>
<dbReference type="EC" id="1.15.1.1" evidence="2"/>
<dbReference type="GO" id="GO:0004784">
    <property type="term" value="F:superoxide dismutase activity"/>
    <property type="evidence" value="ECO:0007669"/>
    <property type="project" value="UniProtKB-EC"/>
</dbReference>
<proteinExistence type="inferred from homology"/>
<comment type="caution">
    <text evidence="6">The sequence shown here is derived from an EMBL/GenBank/DDBJ whole genome shotgun (WGS) entry which is preliminary data.</text>
</comment>
<evidence type="ECO:0000313" key="6">
    <source>
        <dbReference type="EMBL" id="MBP1926120.1"/>
    </source>
</evidence>
<protein>
    <recommendedName>
        <fullName evidence="2">superoxide dismutase</fullName>
        <ecNumber evidence="2">1.15.1.1</ecNumber>
    </recommendedName>
</protein>
<dbReference type="Proteomes" id="UP001519342">
    <property type="component" value="Unassembled WGS sequence"/>
</dbReference>
<reference evidence="6 7" key="1">
    <citation type="submission" date="2021-03" db="EMBL/GenBank/DDBJ databases">
        <title>Genomic Encyclopedia of Type Strains, Phase IV (KMG-IV): sequencing the most valuable type-strain genomes for metagenomic binning, comparative biology and taxonomic classification.</title>
        <authorList>
            <person name="Goeker M."/>
        </authorList>
    </citation>
    <scope>NUCLEOTIDE SEQUENCE [LARGE SCALE GENOMIC DNA]</scope>
    <source>
        <strain evidence="6 7">DSM 24004</strain>
    </source>
</reference>
<dbReference type="SUPFAM" id="SSF46609">
    <property type="entry name" value="Fe,Mn superoxide dismutase (SOD), N-terminal domain"/>
    <property type="match status" value="1"/>
</dbReference>
<keyword evidence="3" id="KW-0479">Metal-binding</keyword>
<dbReference type="InterPro" id="IPR036314">
    <property type="entry name" value="SOD_C_sf"/>
</dbReference>
<dbReference type="Pfam" id="PF02777">
    <property type="entry name" value="Sod_Fe_C"/>
    <property type="match status" value="1"/>
</dbReference>
<gene>
    <name evidence="6" type="ORF">J2Z76_001984</name>
</gene>
<dbReference type="PANTHER" id="PTHR11404:SF6">
    <property type="entry name" value="SUPEROXIDE DISMUTASE [MN], MITOCHONDRIAL"/>
    <property type="match status" value="1"/>
</dbReference>
<evidence type="ECO:0000256" key="1">
    <source>
        <dbReference type="ARBA" id="ARBA00008714"/>
    </source>
</evidence>
<keyword evidence="4 6" id="KW-0560">Oxidoreductase</keyword>
<sequence>MRKFIPKQFNFSNVKYMTPAQLGQHYTLYTKYIDSLNKVNENMESEGMFTTCNSNYSPIRSAEKATTFCIDSIKLHELYFGNLTGNNTTPSGKIEKIIIDNFGSYKNFKDKFKCIGMSMRGWVTFCHDIYTDDYYIYGQDSHDDGVIICAKPLIVLDVYEHAYMIDYGINRGLYIDSFFENLDFRIVNERD</sequence>
<evidence type="ECO:0000256" key="4">
    <source>
        <dbReference type="ARBA" id="ARBA00023002"/>
    </source>
</evidence>
<dbReference type="PANTHER" id="PTHR11404">
    <property type="entry name" value="SUPEROXIDE DISMUTASE 2"/>
    <property type="match status" value="1"/>
</dbReference>
<name>A0ABS4GEJ5_9FIRM</name>
<comment type="similarity">
    <text evidence="1">Belongs to the iron/manganese superoxide dismutase family.</text>
</comment>
<evidence type="ECO:0000259" key="5">
    <source>
        <dbReference type="Pfam" id="PF02777"/>
    </source>
</evidence>
<dbReference type="InterPro" id="IPR019832">
    <property type="entry name" value="Mn/Fe_SOD_C"/>
</dbReference>
<evidence type="ECO:0000256" key="3">
    <source>
        <dbReference type="ARBA" id="ARBA00022723"/>
    </source>
</evidence>